<dbReference type="PROSITE" id="PS51319">
    <property type="entry name" value="TFIIS_N"/>
    <property type="match status" value="1"/>
</dbReference>
<evidence type="ECO:0000259" key="4">
    <source>
        <dbReference type="PROSITE" id="PS51319"/>
    </source>
</evidence>
<name>A0AAV7K0D2_9METZ</name>
<comment type="subcellular location">
    <subcellularLocation>
        <location evidence="2">Nucleus</location>
    </subcellularLocation>
</comment>
<dbReference type="InterPro" id="IPR051037">
    <property type="entry name" value="RNAPII_TF_IWS1"/>
</dbReference>
<feature type="compositionally biased region" description="Basic and acidic residues" evidence="3">
    <location>
        <begin position="71"/>
        <end position="88"/>
    </location>
</feature>
<feature type="compositionally biased region" description="Basic and acidic residues" evidence="3">
    <location>
        <begin position="166"/>
        <end position="176"/>
    </location>
</feature>
<dbReference type="Pfam" id="PF08711">
    <property type="entry name" value="Med26"/>
    <property type="match status" value="1"/>
</dbReference>
<comment type="similarity">
    <text evidence="1">Belongs to the IWS1 family.</text>
</comment>
<evidence type="ECO:0000256" key="3">
    <source>
        <dbReference type="SAM" id="MobiDB-lite"/>
    </source>
</evidence>
<comment type="caution">
    <text evidence="5">The sequence shown here is derived from an EMBL/GenBank/DDBJ whole genome shotgun (WGS) entry which is preliminary data.</text>
</comment>
<organism evidence="5 6">
    <name type="scientific">Oopsacas minuta</name>
    <dbReference type="NCBI Taxonomy" id="111878"/>
    <lineage>
        <taxon>Eukaryota</taxon>
        <taxon>Metazoa</taxon>
        <taxon>Porifera</taxon>
        <taxon>Hexactinellida</taxon>
        <taxon>Hexasterophora</taxon>
        <taxon>Lyssacinosida</taxon>
        <taxon>Leucopsacidae</taxon>
        <taxon>Oopsacas</taxon>
    </lineage>
</organism>
<evidence type="ECO:0000313" key="6">
    <source>
        <dbReference type="Proteomes" id="UP001165289"/>
    </source>
</evidence>
<gene>
    <name evidence="5" type="ORF">LOD99_1056</name>
</gene>
<feature type="compositionally biased region" description="Basic and acidic residues" evidence="3">
    <location>
        <begin position="396"/>
        <end position="406"/>
    </location>
</feature>
<dbReference type="PANTHER" id="PTHR46010:SF1">
    <property type="entry name" value="PROTEIN IWS1 HOMOLOG"/>
    <property type="match status" value="1"/>
</dbReference>
<evidence type="ECO:0000313" key="5">
    <source>
        <dbReference type="EMBL" id="KAI6654662.1"/>
    </source>
</evidence>
<feature type="region of interest" description="Disordered" evidence="3">
    <location>
        <begin position="155"/>
        <end position="186"/>
    </location>
</feature>
<dbReference type="InterPro" id="IPR017923">
    <property type="entry name" value="TFIIS_N"/>
</dbReference>
<feature type="domain" description="TFIIS N-terminal" evidence="4">
    <location>
        <begin position="278"/>
        <end position="358"/>
    </location>
</feature>
<evidence type="ECO:0000256" key="2">
    <source>
        <dbReference type="PROSITE-ProRule" id="PRU00649"/>
    </source>
</evidence>
<reference evidence="5 6" key="1">
    <citation type="journal article" date="2023" name="BMC Biol.">
        <title>The compact genome of the sponge Oopsacas minuta (Hexactinellida) is lacking key metazoan core genes.</title>
        <authorList>
            <person name="Santini S."/>
            <person name="Schenkelaars Q."/>
            <person name="Jourda C."/>
            <person name="Duchesne M."/>
            <person name="Belahbib H."/>
            <person name="Rocher C."/>
            <person name="Selva M."/>
            <person name="Riesgo A."/>
            <person name="Vervoort M."/>
            <person name="Leys S.P."/>
            <person name="Kodjabachian L."/>
            <person name="Le Bivic A."/>
            <person name="Borchiellini C."/>
            <person name="Claverie J.M."/>
            <person name="Renard E."/>
        </authorList>
    </citation>
    <scope>NUCLEOTIDE SEQUENCE [LARGE SCALE GENOMIC DNA]</scope>
    <source>
        <strain evidence="5">SPO-2</strain>
    </source>
</reference>
<dbReference type="GO" id="GO:0016973">
    <property type="term" value="P:poly(A)+ mRNA export from nucleus"/>
    <property type="evidence" value="ECO:0007669"/>
    <property type="project" value="TreeGrafter"/>
</dbReference>
<dbReference type="PANTHER" id="PTHR46010">
    <property type="entry name" value="PROTEIN IWS1 HOMOLOG"/>
    <property type="match status" value="1"/>
</dbReference>
<dbReference type="Gene3D" id="1.20.930.10">
    <property type="entry name" value="Conserved domain common to transcription factors TFIIS, elongin A, CRSP70"/>
    <property type="match status" value="1"/>
</dbReference>
<feature type="region of interest" description="Disordered" evidence="3">
    <location>
        <begin position="364"/>
        <end position="428"/>
    </location>
</feature>
<evidence type="ECO:0000256" key="1">
    <source>
        <dbReference type="ARBA" id="ARBA00037992"/>
    </source>
</evidence>
<dbReference type="Proteomes" id="UP001165289">
    <property type="component" value="Unassembled WGS sequence"/>
</dbReference>
<accession>A0AAV7K0D2</accession>
<dbReference type="EMBL" id="JAKMXF010000222">
    <property type="protein sequence ID" value="KAI6654662.1"/>
    <property type="molecule type" value="Genomic_DNA"/>
</dbReference>
<feature type="compositionally biased region" description="Low complexity" evidence="3">
    <location>
        <begin position="15"/>
        <end position="24"/>
    </location>
</feature>
<feature type="region of interest" description="Disordered" evidence="3">
    <location>
        <begin position="1"/>
        <end position="99"/>
    </location>
</feature>
<protein>
    <submittedName>
        <fullName evidence="5">Protein IWS1-like</fullName>
    </submittedName>
</protein>
<proteinExistence type="inferred from homology"/>
<dbReference type="InterPro" id="IPR035441">
    <property type="entry name" value="TFIIS/LEDGF_dom_sf"/>
</dbReference>
<dbReference type="GO" id="GO:0005634">
    <property type="term" value="C:nucleus"/>
    <property type="evidence" value="ECO:0007669"/>
    <property type="project" value="UniProtKB-SubCell"/>
</dbReference>
<dbReference type="AlphaFoldDB" id="A0AAV7K0D2"/>
<keyword evidence="2" id="KW-0539">Nucleus</keyword>
<sequence length="477" mass="53986">MKKAYVSNFNESDVELSGPGSGEESNGELDNLAKETAPPIRGYVSDAKSTDTSKKGLVISSDSDGEFDNTPTKDDKPQDIVNSNDKDINQSLSDLDFDSDIDIDEELERSLQSKKFLDQSSIEEKDHLKAVEDDIFGASDDEDVNLILSVRKRKSELDEGGSELHGPQDKKYRYEAEGGDLDGDEGEARERNLTEIDLILSQKKKKIKRRKRGIDSIPTNDEPIMDLLKSMQEAAQEDRELNEKQQTAFNKLKLLPTLKKQLQRQDSLRLFVECGLLSVLAEWLCPLPDKSLPHLQIRTEIIRILEILSVNLINTQVLKVSGIGKAVMLLYKHPKEGRKNRERAAKLIHLWARPIFGVESNLKSMSRDEREERDHKHAQNVRRRHSSARESVNSSSEDHQTLRPGEKGFVGRARVPQPSTRDYVTRPKWNVQTDITQTKRITPSKIDNMVRDMKSSKSKKVLSHAAILSIEGSKMPL</sequence>
<feature type="compositionally biased region" description="Basic and acidic residues" evidence="3">
    <location>
        <begin position="365"/>
        <end position="377"/>
    </location>
</feature>
<keyword evidence="6" id="KW-1185">Reference proteome</keyword>